<dbReference type="Pfam" id="PF00027">
    <property type="entry name" value="cNMP_binding"/>
    <property type="match status" value="1"/>
</dbReference>
<reference evidence="6 7" key="1">
    <citation type="journal article" date="2018" name="ISME J.">
        <title>Endosymbiont genomes yield clues of tubeworm success.</title>
        <authorList>
            <person name="Li Y."/>
            <person name="Liles M.R."/>
            <person name="Halanych K.M."/>
        </authorList>
    </citation>
    <scope>NUCLEOTIDE SEQUENCE [LARGE SCALE GENOMIC DNA]</scope>
    <source>
        <strain evidence="6">A1462</strain>
    </source>
</reference>
<dbReference type="GO" id="GO:0005829">
    <property type="term" value="C:cytosol"/>
    <property type="evidence" value="ECO:0007669"/>
    <property type="project" value="TreeGrafter"/>
</dbReference>
<evidence type="ECO:0000259" key="4">
    <source>
        <dbReference type="PROSITE" id="PS50042"/>
    </source>
</evidence>
<dbReference type="PROSITE" id="PS50042">
    <property type="entry name" value="CNMP_BINDING_3"/>
    <property type="match status" value="1"/>
</dbReference>
<evidence type="ECO:0000256" key="2">
    <source>
        <dbReference type="ARBA" id="ARBA00023125"/>
    </source>
</evidence>
<dbReference type="InterPro" id="IPR036388">
    <property type="entry name" value="WH-like_DNA-bd_sf"/>
</dbReference>
<dbReference type="SMART" id="SM00100">
    <property type="entry name" value="cNMP"/>
    <property type="match status" value="1"/>
</dbReference>
<evidence type="ECO:0000256" key="1">
    <source>
        <dbReference type="ARBA" id="ARBA00023015"/>
    </source>
</evidence>
<dbReference type="AlphaFoldDB" id="A0A370DRJ6"/>
<dbReference type="Pfam" id="PF13545">
    <property type="entry name" value="HTH_Crp_2"/>
    <property type="match status" value="1"/>
</dbReference>
<dbReference type="PANTHER" id="PTHR24567:SF26">
    <property type="entry name" value="REGULATORY PROTEIN YEIL"/>
    <property type="match status" value="1"/>
</dbReference>
<evidence type="ECO:0000259" key="5">
    <source>
        <dbReference type="PROSITE" id="PS51063"/>
    </source>
</evidence>
<dbReference type="InterPro" id="IPR014710">
    <property type="entry name" value="RmlC-like_jellyroll"/>
</dbReference>
<dbReference type="SUPFAM" id="SSF46785">
    <property type="entry name" value="Winged helix' DNA-binding domain"/>
    <property type="match status" value="1"/>
</dbReference>
<evidence type="ECO:0000313" key="6">
    <source>
        <dbReference type="EMBL" id="RDH87024.1"/>
    </source>
</evidence>
<evidence type="ECO:0000256" key="3">
    <source>
        <dbReference type="ARBA" id="ARBA00023163"/>
    </source>
</evidence>
<dbReference type="GO" id="GO:0003677">
    <property type="term" value="F:DNA binding"/>
    <property type="evidence" value="ECO:0007669"/>
    <property type="project" value="UniProtKB-KW"/>
</dbReference>
<keyword evidence="1" id="KW-0805">Transcription regulation</keyword>
<sequence length="257" mass="29151">MLANIKVQQPTETQCAECPIRKMALFKRVPEDQLESTQDHRSSQITFPSRAHLYREGETNDFVYTLFDGCVKLYKTLKNGKIQGMRSASPGDFLGFQGDLDGAMHHGAIALTDTIVCAFPKEDVHRMLCEHKEIASEMIMKNAQMMAFCQEHLLSTGAKIAIERIAFTLIELNHRFKTLLSSKSVGQYERIIELPLTQEDLADAVGLTSIHVNRTLKQLKDKQLISCKKGRISVLNEKELMLLAHFNPDRIHVRNIL</sequence>
<dbReference type="PROSITE" id="PS51063">
    <property type="entry name" value="HTH_CRP_2"/>
    <property type="match status" value="1"/>
</dbReference>
<dbReference type="SUPFAM" id="SSF51206">
    <property type="entry name" value="cAMP-binding domain-like"/>
    <property type="match status" value="1"/>
</dbReference>
<name>A0A370DRJ6_9GAMM</name>
<comment type="caution">
    <text evidence="6">The sequence shown here is derived from an EMBL/GenBank/DDBJ whole genome shotgun (WGS) entry which is preliminary data.</text>
</comment>
<feature type="domain" description="HTH crp-type" evidence="5">
    <location>
        <begin position="159"/>
        <end position="238"/>
    </location>
</feature>
<dbReference type="CDD" id="cd00038">
    <property type="entry name" value="CAP_ED"/>
    <property type="match status" value="1"/>
</dbReference>
<dbReference type="Gene3D" id="2.60.120.10">
    <property type="entry name" value="Jelly Rolls"/>
    <property type="match status" value="1"/>
</dbReference>
<keyword evidence="7" id="KW-1185">Reference proteome</keyword>
<evidence type="ECO:0000313" key="7">
    <source>
        <dbReference type="Proteomes" id="UP000254771"/>
    </source>
</evidence>
<dbReference type="EMBL" id="QFXE01000007">
    <property type="protein sequence ID" value="RDH87024.1"/>
    <property type="molecule type" value="Genomic_DNA"/>
</dbReference>
<feature type="domain" description="Cyclic nucleotide-binding" evidence="4">
    <location>
        <begin position="25"/>
        <end position="95"/>
    </location>
</feature>
<dbReference type="InterPro" id="IPR000595">
    <property type="entry name" value="cNMP-bd_dom"/>
</dbReference>
<dbReference type="InterPro" id="IPR036390">
    <property type="entry name" value="WH_DNA-bd_sf"/>
</dbReference>
<evidence type="ECO:0008006" key="8">
    <source>
        <dbReference type="Google" id="ProtNLM"/>
    </source>
</evidence>
<proteinExistence type="predicted"/>
<gene>
    <name evidence="6" type="ORF">DIZ78_05895</name>
</gene>
<dbReference type="InterPro" id="IPR050397">
    <property type="entry name" value="Env_Response_Regulators"/>
</dbReference>
<dbReference type="InterPro" id="IPR012318">
    <property type="entry name" value="HTH_CRP"/>
</dbReference>
<dbReference type="Proteomes" id="UP000254771">
    <property type="component" value="Unassembled WGS sequence"/>
</dbReference>
<dbReference type="InterPro" id="IPR018490">
    <property type="entry name" value="cNMP-bd_dom_sf"/>
</dbReference>
<keyword evidence="3" id="KW-0804">Transcription</keyword>
<dbReference type="GO" id="GO:0003700">
    <property type="term" value="F:DNA-binding transcription factor activity"/>
    <property type="evidence" value="ECO:0007669"/>
    <property type="project" value="TreeGrafter"/>
</dbReference>
<accession>A0A370DRJ6</accession>
<dbReference type="PANTHER" id="PTHR24567">
    <property type="entry name" value="CRP FAMILY TRANSCRIPTIONAL REGULATORY PROTEIN"/>
    <property type="match status" value="1"/>
</dbReference>
<keyword evidence="2" id="KW-0238">DNA-binding</keyword>
<dbReference type="Gene3D" id="1.10.10.10">
    <property type="entry name" value="Winged helix-like DNA-binding domain superfamily/Winged helix DNA-binding domain"/>
    <property type="match status" value="1"/>
</dbReference>
<dbReference type="SMART" id="SM00419">
    <property type="entry name" value="HTH_CRP"/>
    <property type="match status" value="1"/>
</dbReference>
<protein>
    <recommendedName>
        <fullName evidence="8">Crp/Fnr family transcriptional regulator</fullName>
    </recommendedName>
</protein>
<organism evidence="6 7">
    <name type="scientific">endosymbiont of Escarpia spicata</name>
    <dbReference type="NCBI Taxonomy" id="2200908"/>
    <lineage>
        <taxon>Bacteria</taxon>
        <taxon>Pseudomonadati</taxon>
        <taxon>Pseudomonadota</taxon>
        <taxon>Gammaproteobacteria</taxon>
        <taxon>sulfur-oxidizing symbionts</taxon>
    </lineage>
</organism>